<dbReference type="Proteomes" id="UP000198548">
    <property type="component" value="Unassembled WGS sequence"/>
</dbReference>
<dbReference type="PROSITE" id="PS01315">
    <property type="entry name" value="CDS"/>
    <property type="match status" value="1"/>
</dbReference>
<dbReference type="Proteomes" id="UP000321425">
    <property type="component" value="Unassembled WGS sequence"/>
</dbReference>
<evidence type="ECO:0000256" key="6">
    <source>
        <dbReference type="ARBA" id="ARBA00012487"/>
    </source>
</evidence>
<keyword evidence="23" id="KW-1185">Reference proteome</keyword>
<dbReference type="OrthoDB" id="9799199at2"/>
<dbReference type="EC" id="2.7.7.41" evidence="6 18"/>
<dbReference type="GO" id="GO:0016024">
    <property type="term" value="P:CDP-diacylglycerol biosynthetic process"/>
    <property type="evidence" value="ECO:0007669"/>
    <property type="project" value="UniProtKB-UniPathway"/>
</dbReference>
<dbReference type="GO" id="GO:0004605">
    <property type="term" value="F:phosphatidate cytidylyltransferase activity"/>
    <property type="evidence" value="ECO:0007669"/>
    <property type="project" value="UniProtKB-EC"/>
</dbReference>
<feature type="transmembrane region" description="Helical" evidence="19">
    <location>
        <begin position="171"/>
        <end position="190"/>
    </location>
</feature>
<feature type="transmembrane region" description="Helical" evidence="19">
    <location>
        <begin position="131"/>
        <end position="150"/>
    </location>
</feature>
<dbReference type="STRING" id="426703.SAMN04488100_10122"/>
<evidence type="ECO:0000313" key="22">
    <source>
        <dbReference type="Proteomes" id="UP000198548"/>
    </source>
</evidence>
<dbReference type="AlphaFoldDB" id="A0A1H7PVH7"/>
<dbReference type="GO" id="GO:0005886">
    <property type="term" value="C:plasma membrane"/>
    <property type="evidence" value="ECO:0007669"/>
    <property type="project" value="UniProtKB-SubCell"/>
</dbReference>
<evidence type="ECO:0000256" key="19">
    <source>
        <dbReference type="SAM" id="Phobius"/>
    </source>
</evidence>
<evidence type="ECO:0000256" key="9">
    <source>
        <dbReference type="ARBA" id="ARBA00022516"/>
    </source>
</evidence>
<reference evidence="21 22" key="1">
    <citation type="submission" date="2016-10" db="EMBL/GenBank/DDBJ databases">
        <authorList>
            <person name="de Groot N.N."/>
        </authorList>
    </citation>
    <scope>NUCLEOTIDE SEQUENCE [LARGE SCALE GENOMIC DNA]</scope>
    <source>
        <strain evidence="21 22">DSM 19182</strain>
    </source>
</reference>
<feature type="transmembrane region" description="Helical" evidence="19">
    <location>
        <begin position="6"/>
        <end position="33"/>
    </location>
</feature>
<evidence type="ECO:0000313" key="20">
    <source>
        <dbReference type="EMBL" id="GEK88142.1"/>
    </source>
</evidence>
<proteinExistence type="inferred from homology"/>
<evidence type="ECO:0000256" key="16">
    <source>
        <dbReference type="ARBA" id="ARBA00023209"/>
    </source>
</evidence>
<evidence type="ECO:0000256" key="15">
    <source>
        <dbReference type="ARBA" id="ARBA00023136"/>
    </source>
</evidence>
<gene>
    <name evidence="20" type="primary">cdsA</name>
    <name evidence="20" type="ORF">APU01nite_01810</name>
    <name evidence="21" type="ORF">SAMN04488100_10122</name>
</gene>
<evidence type="ECO:0000256" key="4">
    <source>
        <dbReference type="ARBA" id="ARBA00005189"/>
    </source>
</evidence>
<evidence type="ECO:0000313" key="23">
    <source>
        <dbReference type="Proteomes" id="UP000321425"/>
    </source>
</evidence>
<evidence type="ECO:0000256" key="7">
    <source>
        <dbReference type="ARBA" id="ARBA00019373"/>
    </source>
</evidence>
<name>A0A1H7PVH7_9LACT</name>
<keyword evidence="10 18" id="KW-0808">Transferase</keyword>
<evidence type="ECO:0000256" key="14">
    <source>
        <dbReference type="ARBA" id="ARBA00023098"/>
    </source>
</evidence>
<keyword evidence="16" id="KW-0594">Phospholipid biosynthesis</keyword>
<keyword evidence="14" id="KW-0443">Lipid metabolism</keyword>
<sequence length="259" mass="28425">MFTRVITALIAVALFIPLIWIGSWPLVIGMAILAVIGLSEFLHMKKMKMSSPPAVLSLIGVALMVLSIYFPILFAVEVFSRIIILTMVLLFLYSLAFQETTTKDVAEMILMMIYIGIGFYAFVSLRLTNVSLLVLILLVIWATDSGAYLIGRKIGRTKLAPAISPNKTVEGALGGTVLASVLVFIFLQYFPQSEHVFATFLLMVVISITGQVGDLLESKIKREYHTKDSGTILPGHGGILDRFDSLLLVLNVLFILGVV</sequence>
<dbReference type="EMBL" id="FOBL01000001">
    <property type="protein sequence ID" value="SEL39404.1"/>
    <property type="molecule type" value="Genomic_DNA"/>
</dbReference>
<evidence type="ECO:0000256" key="1">
    <source>
        <dbReference type="ARBA" id="ARBA00001698"/>
    </source>
</evidence>
<organism evidence="21 22">
    <name type="scientific">Alkalibacterium putridalgicola</name>
    <dbReference type="NCBI Taxonomy" id="426703"/>
    <lineage>
        <taxon>Bacteria</taxon>
        <taxon>Bacillati</taxon>
        <taxon>Bacillota</taxon>
        <taxon>Bacilli</taxon>
        <taxon>Lactobacillales</taxon>
        <taxon>Carnobacteriaceae</taxon>
        <taxon>Alkalibacterium</taxon>
    </lineage>
</organism>
<comment type="pathway">
    <text evidence="3 18">Phospholipid metabolism; CDP-diacylglycerol biosynthesis; CDP-diacylglycerol from sn-glycerol 3-phosphate: step 3/3.</text>
</comment>
<keyword evidence="8" id="KW-1003">Cell membrane</keyword>
<feature type="transmembrane region" description="Helical" evidence="19">
    <location>
        <begin position="78"/>
        <end position="96"/>
    </location>
</feature>
<dbReference type="EMBL" id="BJUX01000001">
    <property type="protein sequence ID" value="GEK88142.1"/>
    <property type="molecule type" value="Genomic_DNA"/>
</dbReference>
<evidence type="ECO:0000256" key="5">
    <source>
        <dbReference type="ARBA" id="ARBA00010185"/>
    </source>
</evidence>
<evidence type="ECO:0000256" key="17">
    <source>
        <dbReference type="ARBA" id="ARBA00023264"/>
    </source>
</evidence>
<dbReference type="InterPro" id="IPR000374">
    <property type="entry name" value="PC_trans"/>
</dbReference>
<feature type="transmembrane region" description="Helical" evidence="19">
    <location>
        <begin position="108"/>
        <end position="125"/>
    </location>
</feature>
<evidence type="ECO:0000256" key="18">
    <source>
        <dbReference type="RuleBase" id="RU003938"/>
    </source>
</evidence>
<evidence type="ECO:0000313" key="21">
    <source>
        <dbReference type="EMBL" id="SEL39404.1"/>
    </source>
</evidence>
<keyword evidence="12 18" id="KW-0548">Nucleotidyltransferase</keyword>
<dbReference type="Pfam" id="PF01148">
    <property type="entry name" value="CTP_transf_1"/>
    <property type="match status" value="1"/>
</dbReference>
<dbReference type="RefSeq" id="WP_091485706.1">
    <property type="nucleotide sequence ID" value="NZ_BJUX01000001.1"/>
</dbReference>
<dbReference type="UniPathway" id="UPA00557">
    <property type="reaction ID" value="UER00614"/>
</dbReference>
<reference evidence="20 23" key="2">
    <citation type="submission" date="2019-07" db="EMBL/GenBank/DDBJ databases">
        <title>Whole genome shotgun sequence of Alkalibacterium putridalgicola NBRC 103243.</title>
        <authorList>
            <person name="Hosoyama A."/>
            <person name="Uohara A."/>
            <person name="Ohji S."/>
            <person name="Ichikawa N."/>
        </authorList>
    </citation>
    <scope>NUCLEOTIDE SEQUENCE [LARGE SCALE GENOMIC DNA]</scope>
    <source>
        <strain evidence="20 23">NBRC 103243</strain>
    </source>
</reference>
<evidence type="ECO:0000256" key="10">
    <source>
        <dbReference type="ARBA" id="ARBA00022679"/>
    </source>
</evidence>
<comment type="similarity">
    <text evidence="5 18">Belongs to the CDS family.</text>
</comment>
<dbReference type="PANTHER" id="PTHR46382:SF1">
    <property type="entry name" value="PHOSPHATIDATE CYTIDYLYLTRANSFERASE"/>
    <property type="match status" value="1"/>
</dbReference>
<comment type="catalytic activity">
    <reaction evidence="1 18">
        <text>a 1,2-diacyl-sn-glycero-3-phosphate + CTP + H(+) = a CDP-1,2-diacyl-sn-glycerol + diphosphate</text>
        <dbReference type="Rhea" id="RHEA:16229"/>
        <dbReference type="ChEBI" id="CHEBI:15378"/>
        <dbReference type="ChEBI" id="CHEBI:33019"/>
        <dbReference type="ChEBI" id="CHEBI:37563"/>
        <dbReference type="ChEBI" id="CHEBI:58332"/>
        <dbReference type="ChEBI" id="CHEBI:58608"/>
        <dbReference type="EC" id="2.7.7.41"/>
    </reaction>
</comment>
<protein>
    <recommendedName>
        <fullName evidence="7 18">Phosphatidate cytidylyltransferase</fullName>
        <ecNumber evidence="6 18">2.7.7.41</ecNumber>
    </recommendedName>
</protein>
<evidence type="ECO:0000256" key="3">
    <source>
        <dbReference type="ARBA" id="ARBA00005119"/>
    </source>
</evidence>
<evidence type="ECO:0000256" key="13">
    <source>
        <dbReference type="ARBA" id="ARBA00022989"/>
    </source>
</evidence>
<dbReference type="PANTHER" id="PTHR46382">
    <property type="entry name" value="PHOSPHATIDATE CYTIDYLYLTRANSFERASE"/>
    <property type="match status" value="1"/>
</dbReference>
<accession>A0A1H7PVH7</accession>
<evidence type="ECO:0000256" key="11">
    <source>
        <dbReference type="ARBA" id="ARBA00022692"/>
    </source>
</evidence>
<keyword evidence="17" id="KW-1208">Phospholipid metabolism</keyword>
<keyword evidence="9" id="KW-0444">Lipid biosynthesis</keyword>
<evidence type="ECO:0000256" key="8">
    <source>
        <dbReference type="ARBA" id="ARBA00022475"/>
    </source>
</evidence>
<feature type="transmembrane region" description="Helical" evidence="19">
    <location>
        <begin position="196"/>
        <end position="216"/>
    </location>
</feature>
<evidence type="ECO:0000256" key="12">
    <source>
        <dbReference type="ARBA" id="ARBA00022695"/>
    </source>
</evidence>
<comment type="subcellular location">
    <subcellularLocation>
        <location evidence="2">Cell membrane</location>
        <topology evidence="2">Multi-pass membrane protein</topology>
    </subcellularLocation>
</comment>
<keyword evidence="15 19" id="KW-0472">Membrane</keyword>
<evidence type="ECO:0000256" key="2">
    <source>
        <dbReference type="ARBA" id="ARBA00004651"/>
    </source>
</evidence>
<keyword evidence="13 19" id="KW-1133">Transmembrane helix</keyword>
<keyword evidence="11 18" id="KW-0812">Transmembrane</keyword>
<comment type="pathway">
    <text evidence="4">Lipid metabolism.</text>
</comment>
<feature type="transmembrane region" description="Helical" evidence="19">
    <location>
        <begin position="54"/>
        <end position="72"/>
    </location>
</feature>